<reference evidence="1" key="2">
    <citation type="submission" date="2025-08" db="UniProtKB">
        <authorList>
            <consortium name="Ensembl"/>
        </authorList>
    </citation>
    <scope>IDENTIFICATION</scope>
</reference>
<keyword evidence="2" id="KW-1185">Reference proteome</keyword>
<dbReference type="PANTHER" id="PTHR42886:SF21">
    <property type="entry name" value="(LYSO)-N-ACYLPHOSPHATIDYLETHANOLAMINE LIPASE"/>
    <property type="match status" value="1"/>
</dbReference>
<dbReference type="Proteomes" id="UP000314982">
    <property type="component" value="Unassembled WGS sequence"/>
</dbReference>
<dbReference type="GO" id="GO:0005811">
    <property type="term" value="C:lipid droplet"/>
    <property type="evidence" value="ECO:0007669"/>
    <property type="project" value="TreeGrafter"/>
</dbReference>
<accession>A0A4W5R0A1</accession>
<dbReference type="GO" id="GO:0055088">
    <property type="term" value="P:lipid homeostasis"/>
    <property type="evidence" value="ECO:0007669"/>
    <property type="project" value="TreeGrafter"/>
</dbReference>
<evidence type="ECO:0000313" key="2">
    <source>
        <dbReference type="Proteomes" id="UP000314982"/>
    </source>
</evidence>
<reference evidence="2" key="1">
    <citation type="submission" date="2018-06" db="EMBL/GenBank/DDBJ databases">
        <title>Genome assembly of Danube salmon.</title>
        <authorList>
            <person name="Macqueen D.J."/>
            <person name="Gundappa M.K."/>
        </authorList>
    </citation>
    <scope>NUCLEOTIDE SEQUENCE [LARGE SCALE GENOMIC DNA]</scope>
</reference>
<reference evidence="1" key="3">
    <citation type="submission" date="2025-09" db="UniProtKB">
        <authorList>
            <consortium name="Ensembl"/>
        </authorList>
    </citation>
    <scope>IDENTIFICATION</scope>
</reference>
<evidence type="ECO:0000313" key="1">
    <source>
        <dbReference type="Ensembl" id="ENSHHUP00000079595.1"/>
    </source>
</evidence>
<sequence length="221" mass="25112">MPIFVEISSLPVAHTPLVMVHGFGGGVGLCRSRRVFVFDLLGFRQHWRLALALDRMILLGHSLGGYLTTSYAIQYPRGQRRNLQWGSKQVPHLLVNRFRLDFNRKFDDRFNDDTMTQYLYHCNAQTLSGEVGPCQSRGWAKRPMLYRVHLLPPSLPVILVYGGGSWMDTEPHTTSIPSLFLSLSLMVEGAAHDVYADQPEEFNRVVQSICDTVDKKVCVFD</sequence>
<dbReference type="GO" id="GO:0006654">
    <property type="term" value="P:phosphatidic acid biosynthetic process"/>
    <property type="evidence" value="ECO:0007669"/>
    <property type="project" value="TreeGrafter"/>
</dbReference>
<dbReference type="GO" id="GO:0005739">
    <property type="term" value="C:mitochondrion"/>
    <property type="evidence" value="ECO:0007669"/>
    <property type="project" value="TreeGrafter"/>
</dbReference>
<proteinExistence type="predicted"/>
<dbReference type="PANTHER" id="PTHR42886">
    <property type="entry name" value="RE40534P-RELATED"/>
    <property type="match status" value="1"/>
</dbReference>
<dbReference type="GO" id="GO:0004622">
    <property type="term" value="F:phosphatidylcholine lysophospholipase activity"/>
    <property type="evidence" value="ECO:0007669"/>
    <property type="project" value="TreeGrafter"/>
</dbReference>
<dbReference type="AlphaFoldDB" id="A0A4W5R0A1"/>
<dbReference type="SUPFAM" id="SSF53474">
    <property type="entry name" value="alpha/beta-Hydrolases"/>
    <property type="match status" value="1"/>
</dbReference>
<name>A0A4W5R0A1_9TELE</name>
<protein>
    <submittedName>
        <fullName evidence="1">Abhydrolase domain containing 4, N-acyl phospholipase B</fullName>
    </submittedName>
</protein>
<dbReference type="GeneTree" id="ENSGT00390000016277"/>
<dbReference type="Ensembl" id="ENSHHUT00000082159.1">
    <property type="protein sequence ID" value="ENSHHUP00000079595.1"/>
    <property type="gene ID" value="ENSHHUG00000046372.1"/>
</dbReference>
<dbReference type="InterPro" id="IPR029058">
    <property type="entry name" value="AB_hydrolase_fold"/>
</dbReference>
<organism evidence="1 2">
    <name type="scientific">Hucho hucho</name>
    <name type="common">huchen</name>
    <dbReference type="NCBI Taxonomy" id="62062"/>
    <lineage>
        <taxon>Eukaryota</taxon>
        <taxon>Metazoa</taxon>
        <taxon>Chordata</taxon>
        <taxon>Craniata</taxon>
        <taxon>Vertebrata</taxon>
        <taxon>Euteleostomi</taxon>
        <taxon>Actinopterygii</taxon>
        <taxon>Neopterygii</taxon>
        <taxon>Teleostei</taxon>
        <taxon>Protacanthopterygii</taxon>
        <taxon>Salmoniformes</taxon>
        <taxon>Salmonidae</taxon>
        <taxon>Salmoninae</taxon>
        <taxon>Hucho</taxon>
    </lineage>
</organism>
<dbReference type="Gene3D" id="3.40.50.1820">
    <property type="entry name" value="alpha/beta hydrolase"/>
    <property type="match status" value="2"/>
</dbReference>
<dbReference type="GO" id="GO:0042171">
    <property type="term" value="F:lysophosphatidic acid acyltransferase activity"/>
    <property type="evidence" value="ECO:0007669"/>
    <property type="project" value="TreeGrafter"/>
</dbReference>